<evidence type="ECO:0000313" key="3">
    <source>
        <dbReference type="Proteomes" id="UP000027120"/>
    </source>
</evidence>
<gene>
    <name evidence="2" type="ORF">CISIN_1g047289mg</name>
</gene>
<proteinExistence type="predicted"/>
<evidence type="ECO:0000313" key="2">
    <source>
        <dbReference type="EMBL" id="KDO81405.1"/>
    </source>
</evidence>
<dbReference type="AlphaFoldDB" id="A0A067GRU7"/>
<protein>
    <submittedName>
        <fullName evidence="2">Uncharacterized protein</fullName>
    </submittedName>
</protein>
<feature type="region of interest" description="Disordered" evidence="1">
    <location>
        <begin position="1"/>
        <end position="25"/>
    </location>
</feature>
<organism evidence="2 3">
    <name type="scientific">Citrus sinensis</name>
    <name type="common">Sweet orange</name>
    <name type="synonym">Citrus aurantium var. sinensis</name>
    <dbReference type="NCBI Taxonomy" id="2711"/>
    <lineage>
        <taxon>Eukaryota</taxon>
        <taxon>Viridiplantae</taxon>
        <taxon>Streptophyta</taxon>
        <taxon>Embryophyta</taxon>
        <taxon>Tracheophyta</taxon>
        <taxon>Spermatophyta</taxon>
        <taxon>Magnoliopsida</taxon>
        <taxon>eudicotyledons</taxon>
        <taxon>Gunneridae</taxon>
        <taxon>Pentapetalae</taxon>
        <taxon>rosids</taxon>
        <taxon>malvids</taxon>
        <taxon>Sapindales</taxon>
        <taxon>Rutaceae</taxon>
        <taxon>Aurantioideae</taxon>
        <taxon>Citrus</taxon>
    </lineage>
</organism>
<name>A0A067GRU7_CITSI</name>
<dbReference type="Proteomes" id="UP000027120">
    <property type="component" value="Unassembled WGS sequence"/>
</dbReference>
<dbReference type="EMBL" id="KK784876">
    <property type="protein sequence ID" value="KDO81405.1"/>
    <property type="molecule type" value="Genomic_DNA"/>
</dbReference>
<reference evidence="2 3" key="1">
    <citation type="submission" date="2014-04" db="EMBL/GenBank/DDBJ databases">
        <authorList>
            <consortium name="International Citrus Genome Consortium"/>
            <person name="Gmitter F."/>
            <person name="Chen C."/>
            <person name="Farmerie W."/>
            <person name="Harkins T."/>
            <person name="Desany B."/>
            <person name="Mohiuddin M."/>
            <person name="Kodira C."/>
            <person name="Borodovsky M."/>
            <person name="Lomsadze A."/>
            <person name="Burns P."/>
            <person name="Jenkins J."/>
            <person name="Prochnik S."/>
            <person name="Shu S."/>
            <person name="Chapman J."/>
            <person name="Pitluck S."/>
            <person name="Schmutz J."/>
            <person name="Rokhsar D."/>
        </authorList>
    </citation>
    <scope>NUCLEOTIDE SEQUENCE</scope>
</reference>
<accession>A0A067GRU7</accession>
<sequence length="113" mass="12552">MNLRIKDGAKIGNSRGPNCGRSDVEVPNSEKYFTNPWGECRTSNFDGAKGQQTNFAVLAGYQFTRISSQPLDLRLIQRAKTALVFVKKSVTYSEFSSRFFYRISLLVASGASS</sequence>
<keyword evidence="3" id="KW-1185">Reference proteome</keyword>
<evidence type="ECO:0000256" key="1">
    <source>
        <dbReference type="SAM" id="MobiDB-lite"/>
    </source>
</evidence>